<dbReference type="InterPro" id="IPR003445">
    <property type="entry name" value="Cat_transpt"/>
</dbReference>
<organism evidence="11 12">
    <name type="scientific">Primorskyibacter flagellatus</name>
    <dbReference type="NCBI Taxonomy" id="1387277"/>
    <lineage>
        <taxon>Bacteria</taxon>
        <taxon>Pseudomonadati</taxon>
        <taxon>Pseudomonadota</taxon>
        <taxon>Alphaproteobacteria</taxon>
        <taxon>Rhodobacterales</taxon>
        <taxon>Roseobacteraceae</taxon>
        <taxon>Primorskyibacter</taxon>
    </lineage>
</organism>
<dbReference type="GO" id="GO:0008324">
    <property type="term" value="F:monoatomic cation transmembrane transporter activity"/>
    <property type="evidence" value="ECO:0007669"/>
    <property type="project" value="InterPro"/>
</dbReference>
<evidence type="ECO:0000256" key="2">
    <source>
        <dbReference type="ARBA" id="ARBA00009137"/>
    </source>
</evidence>
<feature type="transmembrane region" description="Helical" evidence="9">
    <location>
        <begin position="193"/>
        <end position="211"/>
    </location>
</feature>
<dbReference type="OrthoDB" id="7818483at2"/>
<dbReference type="AlphaFoldDB" id="A0A1W2BP40"/>
<reference evidence="11 12" key="1">
    <citation type="submission" date="2017-04" db="EMBL/GenBank/DDBJ databases">
        <authorList>
            <person name="Afonso C.L."/>
            <person name="Miller P.J."/>
            <person name="Scott M.A."/>
            <person name="Spackman E."/>
            <person name="Goraichik I."/>
            <person name="Dimitrov K.M."/>
            <person name="Suarez D.L."/>
            <person name="Swayne D.E."/>
        </authorList>
    </citation>
    <scope>NUCLEOTIDE SEQUENCE [LARGE SCALE GENOMIC DNA]</scope>
    <source>
        <strain evidence="11 12">CGMCC 1.12644</strain>
    </source>
</reference>
<sequence length="506" mass="54684">MLLNRLKLLPFLLLLTVLACAAMLVPAAYALAQQSFHEARSFFYTSVVGLVLSGLVATAMSGRTISLSALRQLAALLAGFVLIPALLAVPFFEAVRTTTFLNAYFEMVSSLTTTGATLFEPDRLTRTQHLWRAEVGWLGGLLMWIAAAAILAPLTLGGFEVTAGGEPGQISAAGAARLDMADPTRRLWRSAHYLVPIYAGLTLVLWLSLMVAGDRPLVAVIHAMSVMATSGISSIGGLDNASSGFAGEVVVFFFLAFALSRLTFSSDTINRAQPGLRHDPEFRLGLIFVIGVPLLLFLRHWIASFEFNEEENLMAGLRAYWGATFTVLSFLTTTGFESAEWNEAQNWSGLQTPGLILLGLSLIGGGVATTAGGVKLLRVFALYLNGMREIERLVHPHSVGRASAFTRRVRRSGAFIAWIFFMLFALSFTMVTMALTAVHVPFENAMVLAIATLSTTGPLITSASETPIDLVRLGAEAKIFLCAAMILGRFETLAIIAMITPDLWRE</sequence>
<evidence type="ECO:0000256" key="5">
    <source>
        <dbReference type="ARBA" id="ARBA00022692"/>
    </source>
</evidence>
<feature type="transmembrane region" description="Helical" evidence="9">
    <location>
        <begin position="479"/>
        <end position="500"/>
    </location>
</feature>
<feature type="signal peptide" evidence="10">
    <location>
        <begin position="1"/>
        <end position="21"/>
    </location>
</feature>
<feature type="transmembrane region" description="Helical" evidence="9">
    <location>
        <begin position="135"/>
        <end position="156"/>
    </location>
</feature>
<feature type="transmembrane region" description="Helical" evidence="9">
    <location>
        <begin position="284"/>
        <end position="303"/>
    </location>
</feature>
<evidence type="ECO:0000256" key="9">
    <source>
        <dbReference type="SAM" id="Phobius"/>
    </source>
</evidence>
<evidence type="ECO:0000313" key="11">
    <source>
        <dbReference type="EMBL" id="SMC74697.1"/>
    </source>
</evidence>
<keyword evidence="6 9" id="KW-1133">Transmembrane helix</keyword>
<dbReference type="GO" id="GO:0005886">
    <property type="term" value="C:plasma membrane"/>
    <property type="evidence" value="ECO:0007669"/>
    <property type="project" value="UniProtKB-SubCell"/>
</dbReference>
<feature type="transmembrane region" description="Helical" evidence="9">
    <location>
        <begin position="356"/>
        <end position="384"/>
    </location>
</feature>
<dbReference type="PANTHER" id="PTHR32024:SF2">
    <property type="entry name" value="TRK SYSTEM POTASSIUM UPTAKE PROTEIN TRKG-RELATED"/>
    <property type="match status" value="1"/>
</dbReference>
<proteinExistence type="inferred from homology"/>
<evidence type="ECO:0000256" key="10">
    <source>
        <dbReference type="SAM" id="SignalP"/>
    </source>
</evidence>
<comment type="similarity">
    <text evidence="2">Belongs to the TrkH potassium transport family.</text>
</comment>
<accession>A0A1W2BP40</accession>
<dbReference type="EMBL" id="FWYD01000004">
    <property type="protein sequence ID" value="SMC74697.1"/>
    <property type="molecule type" value="Genomic_DNA"/>
</dbReference>
<protein>
    <submittedName>
        <fullName evidence="11">Trk system potassium uptake protein TrkH</fullName>
    </submittedName>
</protein>
<evidence type="ECO:0000256" key="6">
    <source>
        <dbReference type="ARBA" id="ARBA00022989"/>
    </source>
</evidence>
<evidence type="ECO:0000313" key="12">
    <source>
        <dbReference type="Proteomes" id="UP000192330"/>
    </source>
</evidence>
<keyword evidence="8 9" id="KW-0472">Membrane</keyword>
<keyword evidence="4" id="KW-1003">Cell membrane</keyword>
<evidence type="ECO:0000256" key="4">
    <source>
        <dbReference type="ARBA" id="ARBA00022475"/>
    </source>
</evidence>
<feature type="transmembrane region" description="Helical" evidence="9">
    <location>
        <begin position="415"/>
        <end position="440"/>
    </location>
</feature>
<keyword evidence="3" id="KW-0813">Transport</keyword>
<dbReference type="RefSeq" id="WP_084352662.1">
    <property type="nucleotide sequence ID" value="NZ_FWYD01000004.1"/>
</dbReference>
<feature type="transmembrane region" description="Helical" evidence="9">
    <location>
        <begin position="446"/>
        <end position="467"/>
    </location>
</feature>
<keyword evidence="12" id="KW-1185">Reference proteome</keyword>
<feature type="chain" id="PRO_5013026414" evidence="10">
    <location>
        <begin position="22"/>
        <end position="506"/>
    </location>
</feature>
<dbReference type="STRING" id="1387277.SAMN06295998_104222"/>
<name>A0A1W2BP40_9RHOB</name>
<feature type="transmembrane region" description="Helical" evidence="9">
    <location>
        <begin position="73"/>
        <end position="92"/>
    </location>
</feature>
<evidence type="ECO:0000256" key="7">
    <source>
        <dbReference type="ARBA" id="ARBA00023065"/>
    </source>
</evidence>
<keyword evidence="5 9" id="KW-0812">Transmembrane</keyword>
<evidence type="ECO:0000256" key="1">
    <source>
        <dbReference type="ARBA" id="ARBA00004651"/>
    </source>
</evidence>
<dbReference type="PROSITE" id="PS51257">
    <property type="entry name" value="PROKAR_LIPOPROTEIN"/>
    <property type="match status" value="1"/>
</dbReference>
<dbReference type="Proteomes" id="UP000192330">
    <property type="component" value="Unassembled WGS sequence"/>
</dbReference>
<evidence type="ECO:0000256" key="8">
    <source>
        <dbReference type="ARBA" id="ARBA00023136"/>
    </source>
</evidence>
<dbReference type="PANTHER" id="PTHR32024">
    <property type="entry name" value="TRK SYSTEM POTASSIUM UPTAKE PROTEIN TRKG-RELATED"/>
    <property type="match status" value="1"/>
</dbReference>
<gene>
    <name evidence="11" type="ORF">SAMN06295998_104222</name>
</gene>
<keyword evidence="10" id="KW-0732">Signal</keyword>
<evidence type="ECO:0000256" key="3">
    <source>
        <dbReference type="ARBA" id="ARBA00022448"/>
    </source>
</evidence>
<feature type="transmembrane region" description="Helical" evidence="9">
    <location>
        <begin position="42"/>
        <end position="61"/>
    </location>
</feature>
<feature type="transmembrane region" description="Helical" evidence="9">
    <location>
        <begin position="245"/>
        <end position="264"/>
    </location>
</feature>
<feature type="transmembrane region" description="Helical" evidence="9">
    <location>
        <begin position="217"/>
        <end position="238"/>
    </location>
</feature>
<dbReference type="Pfam" id="PF02386">
    <property type="entry name" value="TrkH"/>
    <property type="match status" value="1"/>
</dbReference>
<dbReference type="GO" id="GO:0030001">
    <property type="term" value="P:metal ion transport"/>
    <property type="evidence" value="ECO:0007669"/>
    <property type="project" value="UniProtKB-ARBA"/>
</dbReference>
<keyword evidence="7" id="KW-0406">Ion transport</keyword>
<comment type="subcellular location">
    <subcellularLocation>
        <location evidence="1">Cell membrane</location>
        <topology evidence="1">Multi-pass membrane protein</topology>
    </subcellularLocation>
</comment>